<comment type="subcellular location">
    <subcellularLocation>
        <location evidence="3">Cytoplasm</location>
    </subcellularLocation>
</comment>
<keyword evidence="3" id="KW-0808">Transferase</keyword>
<evidence type="ECO:0000256" key="3">
    <source>
        <dbReference type="HAMAP-Rule" id="MF_00376"/>
    </source>
</evidence>
<dbReference type="PROSITE" id="PS51219">
    <property type="entry name" value="DPCK"/>
    <property type="match status" value="1"/>
</dbReference>
<gene>
    <name evidence="3" type="primary">coaE</name>
    <name evidence="5" type="ORF">BL253_07700</name>
</gene>
<dbReference type="GO" id="GO:0005737">
    <property type="term" value="C:cytoplasm"/>
    <property type="evidence" value="ECO:0007669"/>
    <property type="project" value="UniProtKB-SubCell"/>
</dbReference>
<keyword evidence="3 5" id="KW-0418">Kinase</keyword>
<keyword evidence="3" id="KW-0963">Cytoplasm</keyword>
<comment type="catalytic activity">
    <reaction evidence="3">
        <text>3'-dephospho-CoA + ATP = ADP + CoA + H(+)</text>
        <dbReference type="Rhea" id="RHEA:18245"/>
        <dbReference type="ChEBI" id="CHEBI:15378"/>
        <dbReference type="ChEBI" id="CHEBI:30616"/>
        <dbReference type="ChEBI" id="CHEBI:57287"/>
        <dbReference type="ChEBI" id="CHEBI:57328"/>
        <dbReference type="ChEBI" id="CHEBI:456216"/>
        <dbReference type="EC" id="2.7.1.24"/>
    </reaction>
</comment>
<dbReference type="CDD" id="cd02022">
    <property type="entry name" value="DPCK"/>
    <property type="match status" value="1"/>
</dbReference>
<dbReference type="Gene3D" id="3.40.50.300">
    <property type="entry name" value="P-loop containing nucleotide triphosphate hydrolases"/>
    <property type="match status" value="1"/>
</dbReference>
<dbReference type="HAMAP" id="MF_00376">
    <property type="entry name" value="Dephospho_CoA_kinase"/>
    <property type="match status" value="1"/>
</dbReference>
<evidence type="ECO:0000256" key="1">
    <source>
        <dbReference type="ARBA" id="ARBA00022741"/>
    </source>
</evidence>
<keyword evidence="6" id="KW-1185">Reference proteome</keyword>
<dbReference type="Pfam" id="PF01121">
    <property type="entry name" value="CoaE"/>
    <property type="match status" value="1"/>
</dbReference>
<dbReference type="InterPro" id="IPR027417">
    <property type="entry name" value="P-loop_NTPase"/>
</dbReference>
<dbReference type="AlphaFoldDB" id="A0A1V2IGC6"/>
<evidence type="ECO:0000256" key="4">
    <source>
        <dbReference type="NCBIfam" id="TIGR00152"/>
    </source>
</evidence>
<keyword evidence="2 3" id="KW-0067">ATP-binding</keyword>
<accession>A0A1V2IGC6</accession>
<dbReference type="Proteomes" id="UP000188929">
    <property type="component" value="Unassembled WGS sequence"/>
</dbReference>
<feature type="binding site" evidence="3">
    <location>
        <begin position="8"/>
        <end position="13"/>
    </location>
    <ligand>
        <name>ATP</name>
        <dbReference type="ChEBI" id="CHEBI:30616"/>
    </ligand>
</feature>
<comment type="pathway">
    <text evidence="3">Cofactor biosynthesis; coenzyme A biosynthesis; CoA from (R)-pantothenate: step 5/5.</text>
</comment>
<proteinExistence type="inferred from homology"/>
<evidence type="ECO:0000313" key="5">
    <source>
        <dbReference type="EMBL" id="ONH32040.1"/>
    </source>
</evidence>
<keyword evidence="1 3" id="KW-0547">Nucleotide-binding</keyword>
<dbReference type="InterPro" id="IPR001977">
    <property type="entry name" value="Depp_CoAkinase"/>
</dbReference>
<dbReference type="EMBL" id="MOMC01000014">
    <property type="protein sequence ID" value="ONH32040.1"/>
    <property type="molecule type" value="Genomic_DNA"/>
</dbReference>
<organism evidence="5 6">
    <name type="scientific">Pseudofrankia asymbiotica</name>
    <dbReference type="NCBI Taxonomy" id="1834516"/>
    <lineage>
        <taxon>Bacteria</taxon>
        <taxon>Bacillati</taxon>
        <taxon>Actinomycetota</taxon>
        <taxon>Actinomycetes</taxon>
        <taxon>Frankiales</taxon>
        <taxon>Frankiaceae</taxon>
        <taxon>Pseudofrankia</taxon>
    </lineage>
</organism>
<dbReference type="EC" id="2.7.1.24" evidence="3 4"/>
<dbReference type="GO" id="GO:0015937">
    <property type="term" value="P:coenzyme A biosynthetic process"/>
    <property type="evidence" value="ECO:0007669"/>
    <property type="project" value="UniProtKB-UniRule"/>
</dbReference>
<dbReference type="UniPathway" id="UPA00241">
    <property type="reaction ID" value="UER00356"/>
</dbReference>
<dbReference type="SUPFAM" id="SSF52540">
    <property type="entry name" value="P-loop containing nucleoside triphosphate hydrolases"/>
    <property type="match status" value="1"/>
</dbReference>
<dbReference type="NCBIfam" id="NF002879">
    <property type="entry name" value="PRK03333.1"/>
    <property type="match status" value="1"/>
</dbReference>
<dbReference type="STRING" id="1834516.BL253_07700"/>
<comment type="caution">
    <text evidence="5">The sequence shown here is derived from an EMBL/GenBank/DDBJ whole genome shotgun (WGS) entry which is preliminary data.</text>
</comment>
<dbReference type="NCBIfam" id="TIGR00152">
    <property type="entry name" value="dephospho-CoA kinase"/>
    <property type="match status" value="1"/>
</dbReference>
<dbReference type="OrthoDB" id="9812943at2"/>
<sequence length="203" mass="21053">MGLTGGIGSGKSAVSARLAEHGAVVVDADKLARDVVAPGTPGLAAVAEAFGPGVLLPDGGLDRAALGQIVFADPAARRRLEGITHPLIRDETARRFAAPVPDAIVVHDIPLLVEAGMGEGYDLVVVVEAPRQLRLERLASRGLPRDQAEARMATQADDAARRAVADVLLDNSGDLTGLYAQVDALWHDLVARRDAGPGTDAPL</sequence>
<evidence type="ECO:0000313" key="6">
    <source>
        <dbReference type="Proteomes" id="UP000188929"/>
    </source>
</evidence>
<dbReference type="PANTHER" id="PTHR10695:SF46">
    <property type="entry name" value="BIFUNCTIONAL COENZYME A SYNTHASE-RELATED"/>
    <property type="match status" value="1"/>
</dbReference>
<dbReference type="RefSeq" id="WP_076815015.1">
    <property type="nucleotide sequence ID" value="NZ_MOMC01000014.1"/>
</dbReference>
<reference evidence="6" key="1">
    <citation type="submission" date="2016-10" db="EMBL/GenBank/DDBJ databases">
        <title>Frankia sp. NRRL B-16386 Genome sequencing.</title>
        <authorList>
            <person name="Ghodhbane-Gtari F."/>
            <person name="Swanson E."/>
            <person name="Gueddou A."/>
            <person name="Hezbri K."/>
            <person name="Ktari K."/>
            <person name="Nouioui I."/>
            <person name="Morris K."/>
            <person name="Simpson S."/>
            <person name="Abebe-Akele F."/>
            <person name="Thomas K."/>
            <person name="Gtari M."/>
            <person name="Tisa L.S."/>
        </authorList>
    </citation>
    <scope>NUCLEOTIDE SEQUENCE [LARGE SCALE GENOMIC DNA]</scope>
    <source>
        <strain evidence="6">NRRL B-16386</strain>
    </source>
</reference>
<dbReference type="PANTHER" id="PTHR10695">
    <property type="entry name" value="DEPHOSPHO-COA KINASE-RELATED"/>
    <property type="match status" value="1"/>
</dbReference>
<dbReference type="GO" id="GO:0004140">
    <property type="term" value="F:dephospho-CoA kinase activity"/>
    <property type="evidence" value="ECO:0007669"/>
    <property type="project" value="UniProtKB-UniRule"/>
</dbReference>
<protein>
    <recommendedName>
        <fullName evidence="3 4">Dephospho-CoA kinase</fullName>
        <ecNumber evidence="3 4">2.7.1.24</ecNumber>
    </recommendedName>
    <alternativeName>
        <fullName evidence="3">Dephosphocoenzyme A kinase</fullName>
    </alternativeName>
</protein>
<evidence type="ECO:0000256" key="2">
    <source>
        <dbReference type="ARBA" id="ARBA00022840"/>
    </source>
</evidence>
<comment type="similarity">
    <text evidence="3">Belongs to the CoaE family.</text>
</comment>
<dbReference type="GO" id="GO:0005524">
    <property type="term" value="F:ATP binding"/>
    <property type="evidence" value="ECO:0007669"/>
    <property type="project" value="UniProtKB-UniRule"/>
</dbReference>
<name>A0A1V2IGC6_9ACTN</name>
<keyword evidence="3" id="KW-0173">Coenzyme A biosynthesis</keyword>
<comment type="function">
    <text evidence="3">Catalyzes the phosphorylation of the 3'-hydroxyl group of dephosphocoenzyme A to form coenzyme A.</text>
</comment>